<dbReference type="AlphaFoldDB" id="A0AAN6NWW6"/>
<evidence type="ECO:0000256" key="1">
    <source>
        <dbReference type="SAM" id="MobiDB-lite"/>
    </source>
</evidence>
<name>A0AAN6NWW6_9PEZI</name>
<feature type="region of interest" description="Disordered" evidence="1">
    <location>
        <begin position="23"/>
        <end position="74"/>
    </location>
</feature>
<evidence type="ECO:0000313" key="3">
    <source>
        <dbReference type="Proteomes" id="UP001303222"/>
    </source>
</evidence>
<feature type="compositionally biased region" description="Polar residues" evidence="1">
    <location>
        <begin position="60"/>
        <end position="74"/>
    </location>
</feature>
<keyword evidence="3" id="KW-1185">Reference proteome</keyword>
<evidence type="ECO:0000313" key="2">
    <source>
        <dbReference type="EMBL" id="KAK3952496.1"/>
    </source>
</evidence>
<proteinExistence type="predicted"/>
<dbReference type="Proteomes" id="UP001303222">
    <property type="component" value="Unassembled WGS sequence"/>
</dbReference>
<protein>
    <submittedName>
        <fullName evidence="2">Uncharacterized protein</fullName>
    </submittedName>
</protein>
<organism evidence="2 3">
    <name type="scientific">Pseudoneurospora amorphoporcata</name>
    <dbReference type="NCBI Taxonomy" id="241081"/>
    <lineage>
        <taxon>Eukaryota</taxon>
        <taxon>Fungi</taxon>
        <taxon>Dikarya</taxon>
        <taxon>Ascomycota</taxon>
        <taxon>Pezizomycotina</taxon>
        <taxon>Sordariomycetes</taxon>
        <taxon>Sordariomycetidae</taxon>
        <taxon>Sordariales</taxon>
        <taxon>Sordariaceae</taxon>
        <taxon>Pseudoneurospora</taxon>
    </lineage>
</organism>
<gene>
    <name evidence="2" type="ORF">QBC32DRAFT_341189</name>
</gene>
<comment type="caution">
    <text evidence="2">The sequence shown here is derived from an EMBL/GenBank/DDBJ whole genome shotgun (WGS) entry which is preliminary data.</text>
</comment>
<accession>A0AAN6NWW6</accession>
<sequence length="118" mass="12948">MESSPIPVPVESSVVSIQEPTLVVSSRPDPPTMPLDVPTDGAVPKNRQMLNGFWHHDTNDPTISTRNPPSTLSASAFRPLMTPTIEDLIRIANQSMPQDLLSERQFTFSQIASILVPD</sequence>
<dbReference type="EMBL" id="MU859122">
    <property type="protein sequence ID" value="KAK3952496.1"/>
    <property type="molecule type" value="Genomic_DNA"/>
</dbReference>
<reference evidence="2" key="2">
    <citation type="submission" date="2023-06" db="EMBL/GenBank/DDBJ databases">
        <authorList>
            <consortium name="Lawrence Berkeley National Laboratory"/>
            <person name="Mondo S.J."/>
            <person name="Hensen N."/>
            <person name="Bonometti L."/>
            <person name="Westerberg I."/>
            <person name="Brannstrom I.O."/>
            <person name="Guillou S."/>
            <person name="Cros-Aarteil S."/>
            <person name="Calhoun S."/>
            <person name="Haridas S."/>
            <person name="Kuo A."/>
            <person name="Pangilinan J."/>
            <person name="Riley R."/>
            <person name="Labutti K."/>
            <person name="Andreopoulos B."/>
            <person name="Lipzen A."/>
            <person name="Chen C."/>
            <person name="Yanf M."/>
            <person name="Daum C."/>
            <person name="Ng V."/>
            <person name="Clum A."/>
            <person name="Steindorff A."/>
            <person name="Ohm R."/>
            <person name="Martin F."/>
            <person name="Silar P."/>
            <person name="Natvig D."/>
            <person name="Lalanne C."/>
            <person name="Gautier V."/>
            <person name="Ament-Velasquez S.L."/>
            <person name="Kruys A."/>
            <person name="Hutchinson M.I."/>
            <person name="Powell A.J."/>
            <person name="Barry K."/>
            <person name="Miller A.N."/>
            <person name="Grigoriev I.V."/>
            <person name="Debuchy R."/>
            <person name="Gladieux P."/>
            <person name="Thoren M.H."/>
            <person name="Johannesson H."/>
        </authorList>
    </citation>
    <scope>NUCLEOTIDE SEQUENCE</scope>
    <source>
        <strain evidence="2">CBS 626.80</strain>
    </source>
</reference>
<reference evidence="2" key="1">
    <citation type="journal article" date="2023" name="Mol. Phylogenet. Evol.">
        <title>Genome-scale phylogeny and comparative genomics of the fungal order Sordariales.</title>
        <authorList>
            <person name="Hensen N."/>
            <person name="Bonometti L."/>
            <person name="Westerberg I."/>
            <person name="Brannstrom I.O."/>
            <person name="Guillou S."/>
            <person name="Cros-Aarteil S."/>
            <person name="Calhoun S."/>
            <person name="Haridas S."/>
            <person name="Kuo A."/>
            <person name="Mondo S."/>
            <person name="Pangilinan J."/>
            <person name="Riley R."/>
            <person name="LaButti K."/>
            <person name="Andreopoulos B."/>
            <person name="Lipzen A."/>
            <person name="Chen C."/>
            <person name="Yan M."/>
            <person name="Daum C."/>
            <person name="Ng V."/>
            <person name="Clum A."/>
            <person name="Steindorff A."/>
            <person name="Ohm R.A."/>
            <person name="Martin F."/>
            <person name="Silar P."/>
            <person name="Natvig D.O."/>
            <person name="Lalanne C."/>
            <person name="Gautier V."/>
            <person name="Ament-Velasquez S.L."/>
            <person name="Kruys A."/>
            <person name="Hutchinson M.I."/>
            <person name="Powell A.J."/>
            <person name="Barry K."/>
            <person name="Miller A.N."/>
            <person name="Grigoriev I.V."/>
            <person name="Debuchy R."/>
            <person name="Gladieux P."/>
            <person name="Hiltunen Thoren M."/>
            <person name="Johannesson H."/>
        </authorList>
    </citation>
    <scope>NUCLEOTIDE SEQUENCE</scope>
    <source>
        <strain evidence="2">CBS 626.80</strain>
    </source>
</reference>